<evidence type="ECO:0000313" key="2">
    <source>
        <dbReference type="EMBL" id="MBZ2207159.1"/>
    </source>
</evidence>
<keyword evidence="1" id="KW-0472">Membrane</keyword>
<keyword evidence="3" id="KW-1185">Reference proteome</keyword>
<protein>
    <submittedName>
        <fullName evidence="2">Uncharacterized protein</fullName>
    </submittedName>
</protein>
<gene>
    <name evidence="2" type="ORF">I4X03_007785</name>
</gene>
<reference evidence="2 3" key="2">
    <citation type="submission" date="2021-08" db="EMBL/GenBank/DDBJ databases">
        <title>Massilia sp. R798.</title>
        <authorList>
            <person name="Baek J.H."/>
            <person name="Jung H.S."/>
            <person name="Kim K.R."/>
            <person name="Jeon C.O."/>
        </authorList>
    </citation>
    <scope>NUCLEOTIDE SEQUENCE [LARGE SCALE GENOMIC DNA]</scope>
    <source>
        <strain evidence="2 3">R798</strain>
    </source>
</reference>
<feature type="transmembrane region" description="Helical" evidence="1">
    <location>
        <begin position="59"/>
        <end position="76"/>
    </location>
</feature>
<dbReference type="Proteomes" id="UP000809349">
    <property type="component" value="Unassembled WGS sequence"/>
</dbReference>
<dbReference type="RefSeq" id="WP_223467661.1">
    <property type="nucleotide sequence ID" value="NZ_JAFBIL020000003.1"/>
</dbReference>
<keyword evidence="1" id="KW-0812">Transmembrane</keyword>
<keyword evidence="1" id="KW-1133">Transmembrane helix</keyword>
<organism evidence="2 3">
    <name type="scientific">Massilia soli</name>
    <dbReference type="NCBI Taxonomy" id="2792854"/>
    <lineage>
        <taxon>Bacteria</taxon>
        <taxon>Pseudomonadati</taxon>
        <taxon>Pseudomonadota</taxon>
        <taxon>Betaproteobacteria</taxon>
        <taxon>Burkholderiales</taxon>
        <taxon>Oxalobacteraceae</taxon>
        <taxon>Telluria group</taxon>
        <taxon>Massilia</taxon>
    </lineage>
</organism>
<reference evidence="2 3" key="1">
    <citation type="submission" date="2021-01" db="EMBL/GenBank/DDBJ databases">
        <authorList>
            <person name="Ruan W."/>
            <person name="Khan S.A."/>
            <person name="Jeon C.O."/>
        </authorList>
    </citation>
    <scope>NUCLEOTIDE SEQUENCE [LARGE SCALE GENOMIC DNA]</scope>
    <source>
        <strain evidence="2 3">R798</strain>
    </source>
</reference>
<comment type="caution">
    <text evidence="2">The sequence shown here is derived from an EMBL/GenBank/DDBJ whole genome shotgun (WGS) entry which is preliminary data.</text>
</comment>
<name>A0ABS7SLV2_9BURK</name>
<evidence type="ECO:0000313" key="3">
    <source>
        <dbReference type="Proteomes" id="UP000809349"/>
    </source>
</evidence>
<dbReference type="EMBL" id="JAFBIL020000003">
    <property type="protein sequence ID" value="MBZ2207159.1"/>
    <property type="molecule type" value="Genomic_DNA"/>
</dbReference>
<proteinExistence type="predicted"/>
<accession>A0ABS7SLV2</accession>
<sequence>MGILLLFLGVFGAVYLAAHLVGRAWPALGNLLHSQKSWVSFFVFALACWKLTGDLHNNTKGLSLGLFIVALGISFLDKKKRF</sequence>
<evidence type="ECO:0000256" key="1">
    <source>
        <dbReference type="SAM" id="Phobius"/>
    </source>
</evidence>